<dbReference type="InterPro" id="IPR023631">
    <property type="entry name" value="Amidase_dom"/>
</dbReference>
<reference evidence="12" key="1">
    <citation type="journal article" date="2022" name="Front. Microbiol.">
        <title>Genome-based taxonomic rearrangement of Oceanobacter-related bacteria including the description of Thalassolituus hydrocarbonoclasticus sp. nov. and Thalassolituus pacificus sp. nov. and emended description of the genus Thalassolituus.</title>
        <authorList>
            <person name="Dong C."/>
            <person name="Wei L."/>
            <person name="Wang J."/>
            <person name="Lai Q."/>
            <person name="Huang Z."/>
            <person name="Shao Z."/>
        </authorList>
    </citation>
    <scope>NUCLEOTIDE SEQUENCE</scope>
    <source>
        <strain evidence="12">59MF3M-4</strain>
    </source>
</reference>
<dbReference type="InterPro" id="IPR020556">
    <property type="entry name" value="Amidase_CS"/>
</dbReference>
<evidence type="ECO:0000256" key="9">
    <source>
        <dbReference type="ARBA" id="ARBA00047407"/>
    </source>
</evidence>
<keyword evidence="5 10" id="KW-0436">Ligase</keyword>
<dbReference type="Pfam" id="PF01425">
    <property type="entry name" value="Amidase"/>
    <property type="match status" value="1"/>
</dbReference>
<proteinExistence type="inferred from homology"/>
<reference evidence="12" key="2">
    <citation type="submission" date="2022-08" db="EMBL/GenBank/DDBJ databases">
        <authorList>
            <person name="Dong C."/>
        </authorList>
    </citation>
    <scope>NUCLEOTIDE SEQUENCE</scope>
    <source>
        <strain evidence="12">59MF3M-4</strain>
    </source>
</reference>
<feature type="active site" description="Acyl-ester intermediate" evidence="10">
    <location>
        <position position="175"/>
    </location>
</feature>
<dbReference type="Gene3D" id="3.90.1300.10">
    <property type="entry name" value="Amidase signature (AS) domain"/>
    <property type="match status" value="1"/>
</dbReference>
<comment type="caution">
    <text evidence="12">The sequence shown here is derived from an EMBL/GenBank/DDBJ whole genome shotgun (WGS) entry which is preliminary data.</text>
</comment>
<protein>
    <recommendedName>
        <fullName evidence="4 10">Glutamyl-tRNA(Gln) amidotransferase subunit A</fullName>
        <shortName evidence="10">Glu-ADT subunit A</shortName>
        <ecNumber evidence="3 10">6.3.5.7</ecNumber>
    </recommendedName>
</protein>
<evidence type="ECO:0000313" key="12">
    <source>
        <dbReference type="EMBL" id="MCT7360281.1"/>
    </source>
</evidence>
<accession>A0A9X2WHI3</accession>
<dbReference type="InterPro" id="IPR036928">
    <property type="entry name" value="AS_sf"/>
</dbReference>
<feature type="active site" description="Charge relay system" evidence="10">
    <location>
        <position position="76"/>
    </location>
</feature>
<keyword evidence="8 10" id="KW-0648">Protein biosynthesis</keyword>
<comment type="catalytic activity">
    <reaction evidence="9 10">
        <text>L-glutamyl-tRNA(Gln) + L-glutamine + ATP + H2O = L-glutaminyl-tRNA(Gln) + L-glutamate + ADP + phosphate + H(+)</text>
        <dbReference type="Rhea" id="RHEA:17521"/>
        <dbReference type="Rhea" id="RHEA-COMP:9681"/>
        <dbReference type="Rhea" id="RHEA-COMP:9684"/>
        <dbReference type="ChEBI" id="CHEBI:15377"/>
        <dbReference type="ChEBI" id="CHEBI:15378"/>
        <dbReference type="ChEBI" id="CHEBI:29985"/>
        <dbReference type="ChEBI" id="CHEBI:30616"/>
        <dbReference type="ChEBI" id="CHEBI:43474"/>
        <dbReference type="ChEBI" id="CHEBI:58359"/>
        <dbReference type="ChEBI" id="CHEBI:78520"/>
        <dbReference type="ChEBI" id="CHEBI:78521"/>
        <dbReference type="ChEBI" id="CHEBI:456216"/>
        <dbReference type="EC" id="6.3.5.7"/>
    </reaction>
</comment>
<dbReference type="RefSeq" id="WP_260977120.1">
    <property type="nucleotide sequence ID" value="NZ_JAOANI010000028.1"/>
</dbReference>
<evidence type="ECO:0000256" key="8">
    <source>
        <dbReference type="ARBA" id="ARBA00022917"/>
    </source>
</evidence>
<feature type="domain" description="Amidase" evidence="11">
    <location>
        <begin position="22"/>
        <end position="463"/>
    </location>
</feature>
<dbReference type="PROSITE" id="PS00571">
    <property type="entry name" value="AMIDASES"/>
    <property type="match status" value="1"/>
</dbReference>
<evidence type="ECO:0000256" key="3">
    <source>
        <dbReference type="ARBA" id="ARBA00012739"/>
    </source>
</evidence>
<dbReference type="GO" id="GO:0030956">
    <property type="term" value="C:glutamyl-tRNA(Gln) amidotransferase complex"/>
    <property type="evidence" value="ECO:0007669"/>
    <property type="project" value="InterPro"/>
</dbReference>
<dbReference type="EMBL" id="JAOANI010000028">
    <property type="protein sequence ID" value="MCT7360281.1"/>
    <property type="molecule type" value="Genomic_DNA"/>
</dbReference>
<comment type="subunit">
    <text evidence="2 10">Heterotrimer of A, B and C subunits.</text>
</comment>
<dbReference type="NCBIfam" id="TIGR00132">
    <property type="entry name" value="gatA"/>
    <property type="match status" value="1"/>
</dbReference>
<dbReference type="EC" id="6.3.5.7" evidence="3 10"/>
<dbReference type="PANTHER" id="PTHR11895">
    <property type="entry name" value="TRANSAMIDASE"/>
    <property type="match status" value="1"/>
</dbReference>
<evidence type="ECO:0000256" key="5">
    <source>
        <dbReference type="ARBA" id="ARBA00022598"/>
    </source>
</evidence>
<comment type="function">
    <text evidence="10">Allows the formation of correctly charged Gln-tRNA(Gln) through the transamidation of misacylated Glu-tRNA(Gln) in organisms which lack glutaminyl-tRNA synthetase. The reaction takes place in the presence of glutamine and ATP through an activated gamma-phospho-Glu-tRNA(Gln).</text>
</comment>
<organism evidence="12 13">
    <name type="scientific">Thalassolituus pacificus</name>
    <dbReference type="NCBI Taxonomy" id="2975440"/>
    <lineage>
        <taxon>Bacteria</taxon>
        <taxon>Pseudomonadati</taxon>
        <taxon>Pseudomonadota</taxon>
        <taxon>Gammaproteobacteria</taxon>
        <taxon>Oceanospirillales</taxon>
        <taxon>Oceanospirillaceae</taxon>
        <taxon>Thalassolituus</taxon>
    </lineage>
</organism>
<evidence type="ECO:0000256" key="6">
    <source>
        <dbReference type="ARBA" id="ARBA00022741"/>
    </source>
</evidence>
<evidence type="ECO:0000256" key="2">
    <source>
        <dbReference type="ARBA" id="ARBA00011123"/>
    </source>
</evidence>
<dbReference type="GO" id="GO:0006412">
    <property type="term" value="P:translation"/>
    <property type="evidence" value="ECO:0007669"/>
    <property type="project" value="UniProtKB-UniRule"/>
</dbReference>
<sequence length="488" mass="52816">MHNKTIADISRDLAAGEYSSVEITENLLTRIKNTDAHYNSFITVSEEQALAQAKAADARRAAGNADAWTGVPMAHKDIFCTNGVLTTCGSKMLSNFIAPYDATIVENFNNAGAVSLGKLNMDEFAMGSSNESSFYGAVKNPWDGERVPGGSSGGSAAAVAAQLVPGATASDTGGSIRQPAAFCGLTGLKPTYGRVSRWGMIAYASSLDQAGTITRTAEDSAMMLNVMAGFDAKDSTCVDREVPDYTATLNNSIAGLTIGLPKEYFRSDLSADMQQQVRNAIAEYEKMGAKVKEISLPNTHLAIPAYYIIAPAECSANLSRMDGVRFGYRCENPQDINDLYKRSRGEGFGIEVKRRIMVGAYALSAGFYDAYYKKAQQVRRLIRNDFVNAFNEVDIIMGPTTPTPAFKRGEKTADPVDMYLEDIFTIALNLAGLPGMSISCGQVNNLPVGLQLIGNYFDEGRLLNAAHQFQQHTDWHLKTPDLKNQADI</sequence>
<comment type="similarity">
    <text evidence="1 10">Belongs to the amidase family. GatA subfamily.</text>
</comment>
<dbReference type="HAMAP" id="MF_00120">
    <property type="entry name" value="GatA"/>
    <property type="match status" value="1"/>
</dbReference>
<gene>
    <name evidence="10 12" type="primary">gatA</name>
    <name evidence="12" type="ORF">NYR02_14765</name>
</gene>
<evidence type="ECO:0000256" key="4">
    <source>
        <dbReference type="ARBA" id="ARBA00014428"/>
    </source>
</evidence>
<keyword evidence="13" id="KW-1185">Reference proteome</keyword>
<evidence type="ECO:0000313" key="13">
    <source>
        <dbReference type="Proteomes" id="UP001147830"/>
    </source>
</evidence>
<dbReference type="GO" id="GO:0005524">
    <property type="term" value="F:ATP binding"/>
    <property type="evidence" value="ECO:0007669"/>
    <property type="project" value="UniProtKB-KW"/>
</dbReference>
<dbReference type="GO" id="GO:0050567">
    <property type="term" value="F:glutaminyl-tRNA synthase (glutamine-hydrolyzing) activity"/>
    <property type="evidence" value="ECO:0007669"/>
    <property type="project" value="UniProtKB-UniRule"/>
</dbReference>
<evidence type="ECO:0000256" key="1">
    <source>
        <dbReference type="ARBA" id="ARBA00008069"/>
    </source>
</evidence>
<keyword evidence="6 10" id="KW-0547">Nucleotide-binding</keyword>
<feature type="active site" description="Charge relay system" evidence="10">
    <location>
        <position position="151"/>
    </location>
</feature>
<dbReference type="Proteomes" id="UP001147830">
    <property type="component" value="Unassembled WGS sequence"/>
</dbReference>
<evidence type="ECO:0000256" key="7">
    <source>
        <dbReference type="ARBA" id="ARBA00022840"/>
    </source>
</evidence>
<keyword evidence="7 10" id="KW-0067">ATP-binding</keyword>
<dbReference type="SUPFAM" id="SSF75304">
    <property type="entry name" value="Amidase signature (AS) enzymes"/>
    <property type="match status" value="1"/>
</dbReference>
<dbReference type="InterPro" id="IPR004412">
    <property type="entry name" value="GatA"/>
</dbReference>
<evidence type="ECO:0000256" key="10">
    <source>
        <dbReference type="HAMAP-Rule" id="MF_00120"/>
    </source>
</evidence>
<evidence type="ECO:0000259" key="11">
    <source>
        <dbReference type="Pfam" id="PF01425"/>
    </source>
</evidence>
<dbReference type="AlphaFoldDB" id="A0A9X2WHI3"/>
<name>A0A9X2WHI3_9GAMM</name>
<dbReference type="InterPro" id="IPR000120">
    <property type="entry name" value="Amidase"/>
</dbReference>
<dbReference type="PANTHER" id="PTHR11895:SF151">
    <property type="entry name" value="GLUTAMYL-TRNA(GLN) AMIDOTRANSFERASE SUBUNIT A"/>
    <property type="match status" value="1"/>
</dbReference>